<dbReference type="RefSeq" id="WP_273952318.1">
    <property type="nucleotide sequence ID" value="NZ_JAQSIP010000006.1"/>
</dbReference>
<sequence length="85" mass="9122">MGLEYQKKQVVFSGLVGVEEAENLLAWLQKKPSASADLSACEHLHPANLQVLMAARTPIKAWPADPLLALILQSALSASPSSLEQ</sequence>
<dbReference type="EMBL" id="JAQSIP010000006">
    <property type="protein sequence ID" value="MDD0839795.1"/>
    <property type="molecule type" value="Genomic_DNA"/>
</dbReference>
<organism evidence="1 2">
    <name type="scientific">Curvibacter cyanobacteriorum</name>
    <dbReference type="NCBI Taxonomy" id="3026422"/>
    <lineage>
        <taxon>Bacteria</taxon>
        <taxon>Pseudomonadati</taxon>
        <taxon>Pseudomonadota</taxon>
        <taxon>Betaproteobacteria</taxon>
        <taxon>Burkholderiales</taxon>
        <taxon>Comamonadaceae</taxon>
        <taxon>Curvibacter</taxon>
    </lineage>
</organism>
<evidence type="ECO:0000313" key="2">
    <source>
        <dbReference type="Proteomes" id="UP001528673"/>
    </source>
</evidence>
<proteinExistence type="predicted"/>
<dbReference type="Proteomes" id="UP001528673">
    <property type="component" value="Unassembled WGS sequence"/>
</dbReference>
<accession>A0ABT5N0Z1</accession>
<keyword evidence="2" id="KW-1185">Reference proteome</keyword>
<evidence type="ECO:0000313" key="1">
    <source>
        <dbReference type="EMBL" id="MDD0839795.1"/>
    </source>
</evidence>
<reference evidence="1 2" key="1">
    <citation type="submission" date="2023-02" db="EMBL/GenBank/DDBJ databases">
        <title>Bacterial whole genomic sequence of Curvibacter sp. HBC61.</title>
        <authorList>
            <person name="Le V."/>
            <person name="Ko S.-R."/>
            <person name="Ahn C.-Y."/>
            <person name="Oh H.-M."/>
        </authorList>
    </citation>
    <scope>NUCLEOTIDE SEQUENCE [LARGE SCALE GENOMIC DNA]</scope>
    <source>
        <strain evidence="1 2">HBC61</strain>
    </source>
</reference>
<gene>
    <name evidence="1" type="ORF">PSQ40_14520</name>
</gene>
<protein>
    <submittedName>
        <fullName evidence="1">Uncharacterized protein</fullName>
    </submittedName>
</protein>
<comment type="caution">
    <text evidence="1">The sequence shown here is derived from an EMBL/GenBank/DDBJ whole genome shotgun (WGS) entry which is preliminary data.</text>
</comment>
<name>A0ABT5N0Z1_9BURK</name>